<feature type="compositionally biased region" description="Acidic residues" evidence="1">
    <location>
        <begin position="24"/>
        <end position="36"/>
    </location>
</feature>
<organism evidence="2 3">
    <name type="scientific">Brachionus plicatilis</name>
    <name type="common">Marine rotifer</name>
    <name type="synonym">Brachionus muelleri</name>
    <dbReference type="NCBI Taxonomy" id="10195"/>
    <lineage>
        <taxon>Eukaryota</taxon>
        <taxon>Metazoa</taxon>
        <taxon>Spiralia</taxon>
        <taxon>Gnathifera</taxon>
        <taxon>Rotifera</taxon>
        <taxon>Eurotatoria</taxon>
        <taxon>Monogononta</taxon>
        <taxon>Pseudotrocha</taxon>
        <taxon>Ploima</taxon>
        <taxon>Brachionidae</taxon>
        <taxon>Brachionus</taxon>
    </lineage>
</organism>
<reference evidence="2 3" key="1">
    <citation type="journal article" date="2018" name="Sci. Rep.">
        <title>Genomic signatures of local adaptation to the degree of environmental predictability in rotifers.</title>
        <authorList>
            <person name="Franch-Gras L."/>
            <person name="Hahn C."/>
            <person name="Garcia-Roger E.M."/>
            <person name="Carmona M.J."/>
            <person name="Serra M."/>
            <person name="Gomez A."/>
        </authorList>
    </citation>
    <scope>NUCLEOTIDE SEQUENCE [LARGE SCALE GENOMIC DNA]</scope>
    <source>
        <strain evidence="2">HYR1</strain>
    </source>
</reference>
<evidence type="ECO:0000256" key="1">
    <source>
        <dbReference type="SAM" id="MobiDB-lite"/>
    </source>
</evidence>
<feature type="region of interest" description="Disordered" evidence="1">
    <location>
        <begin position="23"/>
        <end position="47"/>
    </location>
</feature>
<comment type="caution">
    <text evidence="2">The sequence shown here is derived from an EMBL/GenBank/DDBJ whole genome shotgun (WGS) entry which is preliminary data.</text>
</comment>
<dbReference type="AlphaFoldDB" id="A0A3M7Q0B6"/>
<accession>A0A3M7Q0B6</accession>
<dbReference type="OrthoDB" id="10196090at2759"/>
<feature type="compositionally biased region" description="Polar residues" evidence="1">
    <location>
        <begin position="38"/>
        <end position="47"/>
    </location>
</feature>
<protein>
    <submittedName>
        <fullName evidence="2">Uncharacterized protein</fullName>
    </submittedName>
</protein>
<keyword evidence="3" id="KW-1185">Reference proteome</keyword>
<gene>
    <name evidence="2" type="ORF">BpHYR1_052034</name>
</gene>
<proteinExistence type="predicted"/>
<sequence length="116" mass="13813">MIDVEIDFQQFLEPINTVLLLQTEENEGSGEEDEYENPVSTNNNKQLVNSKVKDKWSKYKTHEIQTGKKVYYKCVFSNCPAEIYLFYLKNQLKISIFINNKEHHDYEKKKENMDPK</sequence>
<name>A0A3M7Q0B6_BRAPC</name>
<dbReference type="Proteomes" id="UP000276133">
    <property type="component" value="Unassembled WGS sequence"/>
</dbReference>
<evidence type="ECO:0000313" key="2">
    <source>
        <dbReference type="EMBL" id="RNA04441.1"/>
    </source>
</evidence>
<evidence type="ECO:0000313" key="3">
    <source>
        <dbReference type="Proteomes" id="UP000276133"/>
    </source>
</evidence>
<dbReference type="EMBL" id="REGN01008109">
    <property type="protein sequence ID" value="RNA04441.1"/>
    <property type="molecule type" value="Genomic_DNA"/>
</dbReference>